<evidence type="ECO:0000256" key="4">
    <source>
        <dbReference type="ARBA" id="ARBA00022840"/>
    </source>
</evidence>
<comment type="catalytic activity">
    <reaction evidence="8">
        <text>ATP + H2O = ADP + phosphate + H(+)</text>
        <dbReference type="Rhea" id="RHEA:13065"/>
        <dbReference type="ChEBI" id="CHEBI:15377"/>
        <dbReference type="ChEBI" id="CHEBI:15378"/>
        <dbReference type="ChEBI" id="CHEBI:30616"/>
        <dbReference type="ChEBI" id="CHEBI:43474"/>
        <dbReference type="ChEBI" id="CHEBI:456216"/>
        <dbReference type="EC" id="5.6.2.4"/>
    </reaction>
</comment>
<protein>
    <recommendedName>
        <fullName evidence="7">DNA 3'-5' helicase</fullName>
        <ecNumber evidence="7">5.6.2.4</ecNumber>
    </recommendedName>
</protein>
<keyword evidence="4 9" id="KW-0067">ATP-binding</keyword>
<dbReference type="EC" id="5.6.2.4" evidence="7"/>
<keyword evidence="1 9" id="KW-0547">Nucleotide-binding</keyword>
<dbReference type="Pfam" id="PF00580">
    <property type="entry name" value="UvrD-helicase"/>
    <property type="match status" value="1"/>
</dbReference>
<evidence type="ECO:0000256" key="1">
    <source>
        <dbReference type="ARBA" id="ARBA00022741"/>
    </source>
</evidence>
<dbReference type="EMBL" id="CP127221">
    <property type="protein sequence ID" value="WIW95472.1"/>
    <property type="molecule type" value="Genomic_DNA"/>
</dbReference>
<evidence type="ECO:0000259" key="10">
    <source>
        <dbReference type="PROSITE" id="PS51198"/>
    </source>
</evidence>
<feature type="domain" description="UvrD-like helicase ATP-binding" evidence="10">
    <location>
        <begin position="264"/>
        <end position="577"/>
    </location>
</feature>
<evidence type="ECO:0000256" key="8">
    <source>
        <dbReference type="ARBA" id="ARBA00048988"/>
    </source>
</evidence>
<dbReference type="Gene3D" id="3.40.50.300">
    <property type="entry name" value="P-loop containing nucleotide triphosphate hydrolases"/>
    <property type="match status" value="2"/>
</dbReference>
<name>A0A9Y2F648_9SPHN</name>
<keyword evidence="5" id="KW-0413">Isomerase</keyword>
<sequence>MSAIKYFRVKSFDRALKKAKLGGQSRKIAQKVSAVIGSIEDKDPFAGLTTTNHGENRIPKCVKYDLGSGWRLVTVQDGRTCGFIFVGDHDAVDRFLDENRGQRFAYDSKGSLVEVPGARPVRQGGASKWADHDSHRRLTQLLGGEEDFVLEGVPIKALRQIDDLTKYSTGPEIEAAVAAIAEDGRRSFVYDVLSLICTGDEDGWTKRIAYEKGEIVDEEHLASDQEITIKDGDEIRSIRVGSPEYERYMAVLERESPWHDWFLYLHPEQEKIVLRDYDGSSQLSGVSGSGKTCVLVRRAERLAEDPRSSVLILTLNRSLAGLLQRLVDASASEALASRIKVSSFFDLAKDILVSFDPELESSLEESTWKLAEHVDEVFREYFRRWLNNEDARVLETLRRQLSARNIDAEEYLREEFDWIRSALPVDRRDEYLNVERTGRRVPIVEDRRKEVLEGLKLWEKKMRDVGVVDYLALTNRLHRHIDKLKPAYSHILIDEAQDFGTTELSIIRRLVKPGSNDLFLCGDIAQTVLPKHRSLSSAGIKIGNRDRIYQNYRNSREILTAAYALLINNLDENLFEDEGLELLDPKFANFSGSAPMALCAESLEEEIAYALQYVNERLARGVGSICIAFAGFTARDVQHFAKQCGVTALSGLYDPAESGLVFSDLEQTKGYEFDELLIVNCSEGQIPARGAPEEEAFRQGCKLYVAMTRARRALILSFNGAASPWLEAVSDTIGVDSWSELLDLESIWAYGVPQILPEANPDIVEELDLSCLAGQDYLFTAYALGLSNEAQEKLIELVDGRGAKDSNGRRIRWKSIGALAEDLGRNRQSDNYFGPKVSEEIRDNLALALPDLDLYPSLWVRKDGRLTVLE</sequence>
<dbReference type="GO" id="GO:0005524">
    <property type="term" value="F:ATP binding"/>
    <property type="evidence" value="ECO:0007669"/>
    <property type="project" value="UniProtKB-UniRule"/>
</dbReference>
<evidence type="ECO:0000256" key="7">
    <source>
        <dbReference type="ARBA" id="ARBA00034808"/>
    </source>
</evidence>
<evidence type="ECO:0000256" key="2">
    <source>
        <dbReference type="ARBA" id="ARBA00022801"/>
    </source>
</evidence>
<organism evidence="11 12">
    <name type="scientific">Altererythrobacter rubellus</name>
    <dbReference type="NCBI Taxonomy" id="2173831"/>
    <lineage>
        <taxon>Bacteria</taxon>
        <taxon>Pseudomonadati</taxon>
        <taxon>Pseudomonadota</taxon>
        <taxon>Alphaproteobacteria</taxon>
        <taxon>Sphingomonadales</taxon>
        <taxon>Erythrobacteraceae</taxon>
        <taxon>Altererythrobacter</taxon>
    </lineage>
</organism>
<dbReference type="AlphaFoldDB" id="A0A9Y2F648"/>
<keyword evidence="3 9" id="KW-0347">Helicase</keyword>
<proteinExistence type="predicted"/>
<dbReference type="InterPro" id="IPR014016">
    <property type="entry name" value="UvrD-like_ATP-bd"/>
</dbReference>
<keyword evidence="2 9" id="KW-0378">Hydrolase</keyword>
<gene>
    <name evidence="11" type="ORF">QQX03_11140</name>
</gene>
<evidence type="ECO:0000313" key="12">
    <source>
        <dbReference type="Proteomes" id="UP001231445"/>
    </source>
</evidence>
<dbReference type="Proteomes" id="UP001231445">
    <property type="component" value="Chromosome"/>
</dbReference>
<reference evidence="11 12" key="1">
    <citation type="submission" date="2023-06" db="EMBL/GenBank/DDBJ databases">
        <title>Altererythrobacter rubellus NBRC 112769 genome.</title>
        <authorList>
            <person name="Zhang K."/>
        </authorList>
    </citation>
    <scope>NUCLEOTIDE SEQUENCE [LARGE SCALE GENOMIC DNA]</scope>
    <source>
        <strain evidence="11 12">NBRC 112769</strain>
    </source>
</reference>
<comment type="catalytic activity">
    <reaction evidence="6">
        <text>Couples ATP hydrolysis with the unwinding of duplex DNA by translocating in the 3'-5' direction.</text>
        <dbReference type="EC" id="5.6.2.4"/>
    </reaction>
</comment>
<evidence type="ECO:0000256" key="6">
    <source>
        <dbReference type="ARBA" id="ARBA00034617"/>
    </source>
</evidence>
<keyword evidence="12" id="KW-1185">Reference proteome</keyword>
<dbReference type="PANTHER" id="PTHR11070:SF45">
    <property type="entry name" value="DNA 3'-5' HELICASE"/>
    <property type="match status" value="1"/>
</dbReference>
<evidence type="ECO:0000256" key="9">
    <source>
        <dbReference type="PROSITE-ProRule" id="PRU00560"/>
    </source>
</evidence>
<dbReference type="GO" id="GO:0043138">
    <property type="term" value="F:3'-5' DNA helicase activity"/>
    <property type="evidence" value="ECO:0007669"/>
    <property type="project" value="UniProtKB-EC"/>
</dbReference>
<dbReference type="GO" id="GO:0016787">
    <property type="term" value="F:hydrolase activity"/>
    <property type="evidence" value="ECO:0007669"/>
    <property type="project" value="UniProtKB-UniRule"/>
</dbReference>
<dbReference type="PROSITE" id="PS51198">
    <property type="entry name" value="UVRD_HELICASE_ATP_BIND"/>
    <property type="match status" value="1"/>
</dbReference>
<evidence type="ECO:0000256" key="5">
    <source>
        <dbReference type="ARBA" id="ARBA00023235"/>
    </source>
</evidence>
<feature type="binding site" evidence="9">
    <location>
        <begin position="285"/>
        <end position="292"/>
    </location>
    <ligand>
        <name>ATP</name>
        <dbReference type="ChEBI" id="CHEBI:30616"/>
    </ligand>
</feature>
<evidence type="ECO:0000256" key="3">
    <source>
        <dbReference type="ARBA" id="ARBA00022806"/>
    </source>
</evidence>
<dbReference type="SUPFAM" id="SSF52540">
    <property type="entry name" value="P-loop containing nucleoside triphosphate hydrolases"/>
    <property type="match status" value="1"/>
</dbReference>
<dbReference type="KEGG" id="arue:QQX03_11140"/>
<evidence type="ECO:0000313" key="11">
    <source>
        <dbReference type="EMBL" id="WIW95472.1"/>
    </source>
</evidence>
<dbReference type="GO" id="GO:0005829">
    <property type="term" value="C:cytosol"/>
    <property type="evidence" value="ECO:0007669"/>
    <property type="project" value="TreeGrafter"/>
</dbReference>
<dbReference type="InterPro" id="IPR000212">
    <property type="entry name" value="DNA_helicase_UvrD/REP"/>
</dbReference>
<dbReference type="Pfam" id="PF13361">
    <property type="entry name" value="UvrD_C"/>
    <property type="match status" value="1"/>
</dbReference>
<dbReference type="PANTHER" id="PTHR11070">
    <property type="entry name" value="UVRD / RECB / PCRA DNA HELICASE FAMILY MEMBER"/>
    <property type="match status" value="1"/>
</dbReference>
<dbReference type="InterPro" id="IPR014017">
    <property type="entry name" value="DNA_helicase_UvrD-like_C"/>
</dbReference>
<dbReference type="GO" id="GO:0003677">
    <property type="term" value="F:DNA binding"/>
    <property type="evidence" value="ECO:0007669"/>
    <property type="project" value="InterPro"/>
</dbReference>
<accession>A0A9Y2F648</accession>
<dbReference type="GO" id="GO:0000725">
    <property type="term" value="P:recombinational repair"/>
    <property type="evidence" value="ECO:0007669"/>
    <property type="project" value="TreeGrafter"/>
</dbReference>
<dbReference type="InterPro" id="IPR027417">
    <property type="entry name" value="P-loop_NTPase"/>
</dbReference>
<dbReference type="RefSeq" id="WP_285975787.1">
    <property type="nucleotide sequence ID" value="NZ_CP127221.1"/>
</dbReference>